<feature type="compositionally biased region" description="Acidic residues" evidence="1">
    <location>
        <begin position="247"/>
        <end position="267"/>
    </location>
</feature>
<proteinExistence type="predicted"/>
<gene>
    <name evidence="3" type="ORF">VTL71DRAFT_13627</name>
</gene>
<organism evidence="3 4">
    <name type="scientific">Oculimacula yallundae</name>
    <dbReference type="NCBI Taxonomy" id="86028"/>
    <lineage>
        <taxon>Eukaryota</taxon>
        <taxon>Fungi</taxon>
        <taxon>Dikarya</taxon>
        <taxon>Ascomycota</taxon>
        <taxon>Pezizomycotina</taxon>
        <taxon>Leotiomycetes</taxon>
        <taxon>Helotiales</taxon>
        <taxon>Ploettnerulaceae</taxon>
        <taxon>Oculimacula</taxon>
    </lineage>
</organism>
<evidence type="ECO:0000259" key="2">
    <source>
        <dbReference type="Pfam" id="PF08911"/>
    </source>
</evidence>
<feature type="region of interest" description="Disordered" evidence="1">
    <location>
        <begin position="44"/>
        <end position="102"/>
    </location>
</feature>
<feature type="compositionally biased region" description="Low complexity" evidence="1">
    <location>
        <begin position="268"/>
        <end position="283"/>
    </location>
</feature>
<feature type="region of interest" description="Disordered" evidence="1">
    <location>
        <begin position="243"/>
        <end position="285"/>
    </location>
</feature>
<dbReference type="EMBL" id="JAZHXI010000006">
    <property type="protein sequence ID" value="KAL2070601.1"/>
    <property type="molecule type" value="Genomic_DNA"/>
</dbReference>
<accession>A0ABR4CKW7</accession>
<evidence type="ECO:0000313" key="4">
    <source>
        <dbReference type="Proteomes" id="UP001595075"/>
    </source>
</evidence>
<evidence type="ECO:0000256" key="1">
    <source>
        <dbReference type="SAM" id="MobiDB-lite"/>
    </source>
</evidence>
<dbReference type="InterPro" id="IPR015007">
    <property type="entry name" value="NUP2/50/61"/>
</dbReference>
<comment type="caution">
    <text evidence="3">The sequence shown here is derived from an EMBL/GenBank/DDBJ whole genome shotgun (WGS) entry which is preliminary data.</text>
</comment>
<feature type="compositionally biased region" description="Polar residues" evidence="1">
    <location>
        <begin position="538"/>
        <end position="560"/>
    </location>
</feature>
<feature type="compositionally biased region" description="Polar residues" evidence="1">
    <location>
        <begin position="72"/>
        <end position="102"/>
    </location>
</feature>
<name>A0ABR4CKW7_9HELO</name>
<feature type="compositionally biased region" description="Polar residues" evidence="1">
    <location>
        <begin position="44"/>
        <end position="64"/>
    </location>
</feature>
<feature type="region of interest" description="Disordered" evidence="1">
    <location>
        <begin position="490"/>
        <end position="574"/>
    </location>
</feature>
<dbReference type="Pfam" id="PF08911">
    <property type="entry name" value="NUP50"/>
    <property type="match status" value="1"/>
</dbReference>
<dbReference type="Proteomes" id="UP001595075">
    <property type="component" value="Unassembled WGS sequence"/>
</dbReference>
<keyword evidence="4" id="KW-1185">Reference proteome</keyword>
<evidence type="ECO:0000313" key="3">
    <source>
        <dbReference type="EMBL" id="KAL2070601.1"/>
    </source>
</evidence>
<reference evidence="3 4" key="1">
    <citation type="journal article" date="2024" name="Commun. Biol.">
        <title>Comparative genomic analysis of thermophilic fungi reveals convergent evolutionary adaptations and gene losses.</title>
        <authorList>
            <person name="Steindorff A.S."/>
            <person name="Aguilar-Pontes M.V."/>
            <person name="Robinson A.J."/>
            <person name="Andreopoulos B."/>
            <person name="LaButti K."/>
            <person name="Kuo A."/>
            <person name="Mondo S."/>
            <person name="Riley R."/>
            <person name="Otillar R."/>
            <person name="Haridas S."/>
            <person name="Lipzen A."/>
            <person name="Grimwood J."/>
            <person name="Schmutz J."/>
            <person name="Clum A."/>
            <person name="Reid I.D."/>
            <person name="Moisan M.C."/>
            <person name="Butler G."/>
            <person name="Nguyen T.T.M."/>
            <person name="Dewar K."/>
            <person name="Conant G."/>
            <person name="Drula E."/>
            <person name="Henrissat B."/>
            <person name="Hansel C."/>
            <person name="Singer S."/>
            <person name="Hutchinson M.I."/>
            <person name="de Vries R.P."/>
            <person name="Natvig D.O."/>
            <person name="Powell A.J."/>
            <person name="Tsang A."/>
            <person name="Grigoriev I.V."/>
        </authorList>
    </citation>
    <scope>NUCLEOTIDE SEQUENCE [LARGE SCALE GENOMIC DNA]</scope>
    <source>
        <strain evidence="3 4">CBS 494.80</strain>
    </source>
</reference>
<feature type="compositionally biased region" description="Acidic residues" evidence="1">
    <location>
        <begin position="517"/>
        <end position="528"/>
    </location>
</feature>
<sequence>MALSIGKMSSPNDRAIGEADQNIDQDSTYHYSYGDFDHQTDPSFLSFDSNASGSILPSTQSNQAMAPPTFGGYTNSTNAGQRPSQSPLPNFITDRSSNFRPQQPNFLPARQNQNIYTPHTGFGQPTYGMGNNNYAGTPNMTMGHFPSPSSQGPLGGGPGYMNHMSNPRDMISPQWPAYMNQGQGQRLNQGQMIHRQSMSMAPSSYIQNAIGRKDLHPMHPEYISPNTARGPVHHMHQGYAYPHQQEDNDDEEDISEDGRDDESDDDGSPASDHSIQTISSSSTPAKYQAIITSENDFERLSTKRLQEAQKTVKGFKDTSPVNENQKLECIRDLFDAIMHTIDIVDKPAYDGRKAQAARRIDMGYYKPAVIETACWEIFKKCKVASSGHRLVAPYHKCKQEGKDYHEDFMERWTAIIAACKNSKAVCKQVLDPSYMDRLVDAPAAQFKMKLNNKKINAERDFQNKLGRQAINAGIQAGDLPNADEKNMVVTPSKNKGGKQGGSSAKRQKFRLIKRENPDEDEDVDEAPDYETPVKASRHTMSSRAIRTPSKRTPYNTTPSSKAKAVKQSPFPEPTGELKKQYSLEICKLLGLQSINADFFSLEELRLFARAYNGDRDNETWYHQSFTKGERCIGHATLFDGGHAHFCQIPPFSNLRQLACERGELAPNGAVVSGHEAVYYDVNDKLHLKQVLGLAPNAFGMVNYALQPDQED</sequence>
<feature type="region of interest" description="Disordered" evidence="1">
    <location>
        <begin position="1"/>
        <end position="21"/>
    </location>
</feature>
<feature type="domain" description="Nuclear pore complex NUP2/50/61" evidence="2">
    <location>
        <begin position="504"/>
        <end position="567"/>
    </location>
</feature>
<protein>
    <recommendedName>
        <fullName evidence="2">Nuclear pore complex NUP2/50/61 domain-containing protein</fullName>
    </recommendedName>
</protein>